<keyword evidence="1" id="KW-1185">Reference proteome</keyword>
<sequence length="70" mass="8211">MDDLENFNYFLCSGVKPLLPRKIELAKSNYKGDDKSLCKTELKAALHEQTLQQTYRYNSIIFEFCKKCKV</sequence>
<evidence type="ECO:0000313" key="1">
    <source>
        <dbReference type="Proteomes" id="UP000887565"/>
    </source>
</evidence>
<dbReference type="WBParaSite" id="nRc.2.0.1.t40013-RA">
    <property type="protein sequence ID" value="nRc.2.0.1.t40013-RA"/>
    <property type="gene ID" value="nRc.2.0.1.g40013"/>
</dbReference>
<organism evidence="1 2">
    <name type="scientific">Romanomermis culicivorax</name>
    <name type="common">Nematode worm</name>
    <dbReference type="NCBI Taxonomy" id="13658"/>
    <lineage>
        <taxon>Eukaryota</taxon>
        <taxon>Metazoa</taxon>
        <taxon>Ecdysozoa</taxon>
        <taxon>Nematoda</taxon>
        <taxon>Enoplea</taxon>
        <taxon>Dorylaimia</taxon>
        <taxon>Mermithida</taxon>
        <taxon>Mermithoidea</taxon>
        <taxon>Mermithidae</taxon>
        <taxon>Romanomermis</taxon>
    </lineage>
</organism>
<dbReference type="AlphaFoldDB" id="A0A915KQN6"/>
<evidence type="ECO:0000313" key="2">
    <source>
        <dbReference type="WBParaSite" id="nRc.2.0.1.t40013-RA"/>
    </source>
</evidence>
<protein>
    <submittedName>
        <fullName evidence="2">Uncharacterized protein</fullName>
    </submittedName>
</protein>
<name>A0A915KQN6_ROMCU</name>
<accession>A0A915KQN6</accession>
<dbReference type="Proteomes" id="UP000887565">
    <property type="component" value="Unplaced"/>
</dbReference>
<reference evidence="2" key="1">
    <citation type="submission" date="2022-11" db="UniProtKB">
        <authorList>
            <consortium name="WormBaseParasite"/>
        </authorList>
    </citation>
    <scope>IDENTIFICATION</scope>
</reference>
<proteinExistence type="predicted"/>